<dbReference type="EMBL" id="AMCI01007305">
    <property type="protein sequence ID" value="EJW92841.1"/>
    <property type="molecule type" value="Genomic_DNA"/>
</dbReference>
<comment type="caution">
    <text evidence="1">The sequence shown here is derived from an EMBL/GenBank/DDBJ whole genome shotgun (WGS) entry which is preliminary data.</text>
</comment>
<name>J9FD60_9ZZZZ</name>
<accession>J9FD60</accession>
<reference evidence="1" key="1">
    <citation type="journal article" date="2012" name="PLoS ONE">
        <title>Gene sets for utilization of primary and secondary nutrition supplies in the distal gut of endangered iberian lynx.</title>
        <authorList>
            <person name="Alcaide M."/>
            <person name="Messina E."/>
            <person name="Richter M."/>
            <person name="Bargiela R."/>
            <person name="Peplies J."/>
            <person name="Huws S.A."/>
            <person name="Newbold C.J."/>
            <person name="Golyshin P.N."/>
            <person name="Simon M.A."/>
            <person name="Lopez G."/>
            <person name="Yakimov M.M."/>
            <person name="Ferrer M."/>
        </authorList>
    </citation>
    <scope>NUCLEOTIDE SEQUENCE</scope>
</reference>
<evidence type="ECO:0000313" key="1">
    <source>
        <dbReference type="EMBL" id="EJW92841.1"/>
    </source>
</evidence>
<organism evidence="1">
    <name type="scientific">gut metagenome</name>
    <dbReference type="NCBI Taxonomy" id="749906"/>
    <lineage>
        <taxon>unclassified sequences</taxon>
        <taxon>metagenomes</taxon>
        <taxon>organismal metagenomes</taxon>
    </lineage>
</organism>
<gene>
    <name evidence="1" type="ORF">EVA_19051</name>
</gene>
<protein>
    <submittedName>
        <fullName evidence="1">Uncharacterized protein</fullName>
    </submittedName>
</protein>
<dbReference type="AlphaFoldDB" id="J9FD60"/>
<feature type="non-terminal residue" evidence="1">
    <location>
        <position position="30"/>
    </location>
</feature>
<proteinExistence type="predicted"/>
<sequence>MADSLEIPMYDKELITMAAQQSGLSEEAIA</sequence>